<dbReference type="Proteomes" id="UP000805193">
    <property type="component" value="Unassembled WGS sequence"/>
</dbReference>
<organism evidence="1 2">
    <name type="scientific">Ixodes persulcatus</name>
    <name type="common">Taiga tick</name>
    <dbReference type="NCBI Taxonomy" id="34615"/>
    <lineage>
        <taxon>Eukaryota</taxon>
        <taxon>Metazoa</taxon>
        <taxon>Ecdysozoa</taxon>
        <taxon>Arthropoda</taxon>
        <taxon>Chelicerata</taxon>
        <taxon>Arachnida</taxon>
        <taxon>Acari</taxon>
        <taxon>Parasitiformes</taxon>
        <taxon>Ixodida</taxon>
        <taxon>Ixodoidea</taxon>
        <taxon>Ixodidae</taxon>
        <taxon>Ixodinae</taxon>
        <taxon>Ixodes</taxon>
    </lineage>
</organism>
<reference evidence="1 2" key="1">
    <citation type="journal article" date="2020" name="Cell">
        <title>Large-Scale Comparative Analyses of Tick Genomes Elucidate Their Genetic Diversity and Vector Capacities.</title>
        <authorList>
            <consortium name="Tick Genome and Microbiome Consortium (TIGMIC)"/>
            <person name="Jia N."/>
            <person name="Wang J."/>
            <person name="Shi W."/>
            <person name="Du L."/>
            <person name="Sun Y."/>
            <person name="Zhan W."/>
            <person name="Jiang J.F."/>
            <person name="Wang Q."/>
            <person name="Zhang B."/>
            <person name="Ji P."/>
            <person name="Bell-Sakyi L."/>
            <person name="Cui X.M."/>
            <person name="Yuan T.T."/>
            <person name="Jiang B.G."/>
            <person name="Yang W.F."/>
            <person name="Lam T.T."/>
            <person name="Chang Q.C."/>
            <person name="Ding S.J."/>
            <person name="Wang X.J."/>
            <person name="Zhu J.G."/>
            <person name="Ruan X.D."/>
            <person name="Zhao L."/>
            <person name="Wei J.T."/>
            <person name="Ye R.Z."/>
            <person name="Que T.C."/>
            <person name="Du C.H."/>
            <person name="Zhou Y.H."/>
            <person name="Cheng J.X."/>
            <person name="Dai P.F."/>
            <person name="Guo W.B."/>
            <person name="Han X.H."/>
            <person name="Huang E.J."/>
            <person name="Li L.F."/>
            <person name="Wei W."/>
            <person name="Gao Y.C."/>
            <person name="Liu J.Z."/>
            <person name="Shao H.Z."/>
            <person name="Wang X."/>
            <person name="Wang C.C."/>
            <person name="Yang T.C."/>
            <person name="Huo Q.B."/>
            <person name="Li W."/>
            <person name="Chen H.Y."/>
            <person name="Chen S.E."/>
            <person name="Zhou L.G."/>
            <person name="Ni X.B."/>
            <person name="Tian J.H."/>
            <person name="Sheng Y."/>
            <person name="Liu T."/>
            <person name="Pan Y.S."/>
            <person name="Xia L.Y."/>
            <person name="Li J."/>
            <person name="Zhao F."/>
            <person name="Cao W.C."/>
        </authorList>
    </citation>
    <scope>NUCLEOTIDE SEQUENCE [LARGE SCALE GENOMIC DNA]</scope>
    <source>
        <strain evidence="1">Iper-2018</strain>
    </source>
</reference>
<sequence>MTQIRRFFRKFGVKLYFKRLHAYSQDKAEMATPGDTMAPGSSVGNVNAPATRATGSKGKAFTKWKPRPMPKPDPEDYVIVIKPRERVSLHEVLTETGYGTAISAYLGPERARAISVLPSRDQNIVIVHTPDIEAADRLIGDFAVNTEKDSIPLQGYLRQDGGNTCHGVIVVRNTDTTETLQHRVCGAPVPLWKSENSAHPTRHASPSRPNTCGLCGLQAPLVEGVRAPHNCVPRCSVCGGAHATNSRDCAAKFRTPKMAAQTGGKKNMAPKKKSRHLGPPGDQSRRETSRMDGWMDDG</sequence>
<proteinExistence type="predicted"/>
<evidence type="ECO:0000313" key="1">
    <source>
        <dbReference type="EMBL" id="KAG0416964.1"/>
    </source>
</evidence>
<evidence type="ECO:0000313" key="2">
    <source>
        <dbReference type="Proteomes" id="UP000805193"/>
    </source>
</evidence>
<comment type="caution">
    <text evidence="1">The sequence shown here is derived from an EMBL/GenBank/DDBJ whole genome shotgun (WGS) entry which is preliminary data.</text>
</comment>
<name>A0AC60PBN0_IXOPE</name>
<keyword evidence="2" id="KW-1185">Reference proteome</keyword>
<accession>A0AC60PBN0</accession>
<gene>
    <name evidence="1" type="ORF">HPB47_005990</name>
</gene>
<dbReference type="EMBL" id="JABSTQ010010903">
    <property type="protein sequence ID" value="KAG0416964.1"/>
    <property type="molecule type" value="Genomic_DNA"/>
</dbReference>
<protein>
    <submittedName>
        <fullName evidence="1">Uncharacterized protein</fullName>
    </submittedName>
</protein>